<dbReference type="AlphaFoldDB" id="A0A8J3DFC8"/>
<reference evidence="1" key="2">
    <citation type="submission" date="2020-09" db="EMBL/GenBank/DDBJ databases">
        <authorList>
            <person name="Sun Q."/>
            <person name="Kim S."/>
        </authorList>
    </citation>
    <scope>NUCLEOTIDE SEQUENCE</scope>
    <source>
        <strain evidence="1">KCTC 12870</strain>
    </source>
</reference>
<dbReference type="EMBL" id="BMXG01000035">
    <property type="protein sequence ID" value="GHC13547.1"/>
    <property type="molecule type" value="Genomic_DNA"/>
</dbReference>
<evidence type="ECO:0000313" key="2">
    <source>
        <dbReference type="Proteomes" id="UP000642829"/>
    </source>
</evidence>
<reference evidence="1" key="1">
    <citation type="journal article" date="2014" name="Int. J. Syst. Evol. Microbiol.">
        <title>Complete genome sequence of Corynebacterium casei LMG S-19264T (=DSM 44701T), isolated from a smear-ripened cheese.</title>
        <authorList>
            <consortium name="US DOE Joint Genome Institute (JGI-PGF)"/>
            <person name="Walter F."/>
            <person name="Albersmeier A."/>
            <person name="Kalinowski J."/>
            <person name="Ruckert C."/>
        </authorList>
    </citation>
    <scope>NUCLEOTIDE SEQUENCE</scope>
    <source>
        <strain evidence="1">KCTC 12870</strain>
    </source>
</reference>
<name>A0A8J3DFC8_9BACT</name>
<accession>A0A8J3DFC8</accession>
<organism evidence="1 2">
    <name type="scientific">Cerasicoccus arenae</name>
    <dbReference type="NCBI Taxonomy" id="424488"/>
    <lineage>
        <taxon>Bacteria</taxon>
        <taxon>Pseudomonadati</taxon>
        <taxon>Verrucomicrobiota</taxon>
        <taxon>Opitutia</taxon>
        <taxon>Puniceicoccales</taxon>
        <taxon>Cerasicoccaceae</taxon>
        <taxon>Cerasicoccus</taxon>
    </lineage>
</organism>
<comment type="caution">
    <text evidence="1">The sequence shown here is derived from an EMBL/GenBank/DDBJ whole genome shotgun (WGS) entry which is preliminary data.</text>
</comment>
<sequence length="117" mass="13632">MDGSIDLKGIALPLVDSINLRPRHAEFSITSRSLSRLKDWERASNPNEIGHLFFQSENTGLKPIVPFKDVIDNQRKTARRKNRKRRVKIRHTNPMALSSFFLVRDYRPVKHVRKGIE</sequence>
<gene>
    <name evidence="1" type="ORF">GCM10007047_33620</name>
</gene>
<protein>
    <submittedName>
        <fullName evidence="1">Uncharacterized protein</fullName>
    </submittedName>
</protein>
<evidence type="ECO:0000313" key="1">
    <source>
        <dbReference type="EMBL" id="GHC13547.1"/>
    </source>
</evidence>
<dbReference type="Proteomes" id="UP000642829">
    <property type="component" value="Unassembled WGS sequence"/>
</dbReference>
<proteinExistence type="predicted"/>
<keyword evidence="2" id="KW-1185">Reference proteome</keyword>